<proteinExistence type="predicted"/>
<dbReference type="AlphaFoldDB" id="F2U1P5"/>
<accession>F2U1P5</accession>
<dbReference type="Gene3D" id="3.50.30.30">
    <property type="match status" value="1"/>
</dbReference>
<sequence>MQSLTSGTVRFPSMEADFGPSLTSQGYTGMLVVGVPRDGCGPLQPAAANVTQFVLLERGGNPICEFDEKVLRAEEAGYSAAIIYDTIDEGLIVMRGRQNVDIPSVFVTHSAGVILSQHA</sequence>
<organism evidence="4 5">
    <name type="scientific">Salpingoeca rosetta (strain ATCC 50818 / BSB-021)</name>
    <dbReference type="NCBI Taxonomy" id="946362"/>
    <lineage>
        <taxon>Eukaryota</taxon>
        <taxon>Choanoflagellata</taxon>
        <taxon>Craspedida</taxon>
        <taxon>Salpingoecidae</taxon>
        <taxon>Salpingoeca</taxon>
    </lineage>
</organism>
<evidence type="ECO:0000259" key="3">
    <source>
        <dbReference type="Pfam" id="PF02225"/>
    </source>
</evidence>
<dbReference type="OrthoDB" id="8062037at2759"/>
<feature type="domain" description="PA" evidence="3">
    <location>
        <begin position="28"/>
        <end position="113"/>
    </location>
</feature>
<dbReference type="InterPro" id="IPR046450">
    <property type="entry name" value="PA_dom_sf"/>
</dbReference>
<dbReference type="eggNOG" id="KOG4628">
    <property type="taxonomic scope" value="Eukaryota"/>
</dbReference>
<keyword evidence="1" id="KW-0732">Signal</keyword>
<gene>
    <name evidence="4" type="ORF">PTSG_02265</name>
</gene>
<dbReference type="GeneID" id="16077345"/>
<dbReference type="STRING" id="946362.F2U1P5"/>
<dbReference type="InParanoid" id="F2U1P5"/>
<dbReference type="SUPFAM" id="SSF52025">
    <property type="entry name" value="PA domain"/>
    <property type="match status" value="1"/>
</dbReference>
<evidence type="ECO:0000313" key="4">
    <source>
        <dbReference type="EMBL" id="EGD81547.1"/>
    </source>
</evidence>
<name>F2U1P5_SALR5</name>
<reference evidence="4" key="1">
    <citation type="submission" date="2009-08" db="EMBL/GenBank/DDBJ databases">
        <title>Annotation of Salpingoeca rosetta.</title>
        <authorList>
            <consortium name="The Broad Institute Genome Sequencing Platform"/>
            <person name="Russ C."/>
            <person name="Cuomo C."/>
            <person name="Burger G."/>
            <person name="Gray M.W."/>
            <person name="Holland P.W.H."/>
            <person name="King N."/>
            <person name="Lang F.B.F."/>
            <person name="Roger A.J."/>
            <person name="Ruiz-Trillo I."/>
            <person name="Young S.K."/>
            <person name="Zeng Q."/>
            <person name="Gargeya S."/>
            <person name="Alvarado L."/>
            <person name="Berlin A."/>
            <person name="Chapman S.B."/>
            <person name="Chen Z."/>
            <person name="Freedman E."/>
            <person name="Gellesch M."/>
            <person name="Goldberg J."/>
            <person name="Griggs A."/>
            <person name="Gujja S."/>
            <person name="Heilman E."/>
            <person name="Heiman D."/>
            <person name="Howarth C."/>
            <person name="Mehta T."/>
            <person name="Neiman D."/>
            <person name="Pearson M."/>
            <person name="Roberts A."/>
            <person name="Saif S."/>
            <person name="Shea T."/>
            <person name="Shenoy N."/>
            <person name="Sisk P."/>
            <person name="Stolte C."/>
            <person name="Sykes S."/>
            <person name="White J."/>
            <person name="Yandava C."/>
            <person name="Haas B."/>
            <person name="Nusbaum C."/>
            <person name="Birren B."/>
        </authorList>
    </citation>
    <scope>NUCLEOTIDE SEQUENCE</scope>
    <source>
        <strain evidence="4">ATCC 50818</strain>
    </source>
</reference>
<dbReference type="RefSeq" id="XP_004996751.1">
    <property type="nucleotide sequence ID" value="XM_004996694.1"/>
</dbReference>
<evidence type="ECO:0000256" key="1">
    <source>
        <dbReference type="ARBA" id="ARBA00022729"/>
    </source>
</evidence>
<dbReference type="PANTHER" id="PTHR22702">
    <property type="entry name" value="PROTEASE-ASSOCIATED DOMAIN-CONTAINING PROTEIN"/>
    <property type="match status" value="1"/>
</dbReference>
<keyword evidence="2" id="KW-0325">Glycoprotein</keyword>
<evidence type="ECO:0000256" key="2">
    <source>
        <dbReference type="ARBA" id="ARBA00023180"/>
    </source>
</evidence>
<dbReference type="InterPro" id="IPR003137">
    <property type="entry name" value="PA_domain"/>
</dbReference>
<dbReference type="PANTHER" id="PTHR22702:SF1">
    <property type="entry name" value="PROTEASE-ASSOCIATED DOMAIN-CONTAINING PROTEIN 1"/>
    <property type="match status" value="1"/>
</dbReference>
<dbReference type="Proteomes" id="UP000007799">
    <property type="component" value="Unassembled WGS sequence"/>
</dbReference>
<protein>
    <recommendedName>
        <fullName evidence="3">PA domain-containing protein</fullName>
    </recommendedName>
</protein>
<dbReference type="KEGG" id="sre:PTSG_02265"/>
<keyword evidence="5" id="KW-1185">Reference proteome</keyword>
<dbReference type="Pfam" id="PF02225">
    <property type="entry name" value="PA"/>
    <property type="match status" value="1"/>
</dbReference>
<dbReference type="EMBL" id="GL832959">
    <property type="protein sequence ID" value="EGD81547.1"/>
    <property type="molecule type" value="Genomic_DNA"/>
</dbReference>
<evidence type="ECO:0000313" key="5">
    <source>
        <dbReference type="Proteomes" id="UP000007799"/>
    </source>
</evidence>